<evidence type="ECO:0000313" key="4">
    <source>
        <dbReference type="Proteomes" id="UP000269289"/>
    </source>
</evidence>
<evidence type="ECO:0000256" key="1">
    <source>
        <dbReference type="SAM" id="MobiDB-lite"/>
    </source>
</evidence>
<dbReference type="InterPro" id="IPR003615">
    <property type="entry name" value="HNH_nuc"/>
</dbReference>
<feature type="compositionally biased region" description="Low complexity" evidence="1">
    <location>
        <begin position="276"/>
        <end position="288"/>
    </location>
</feature>
<dbReference type="Pfam" id="PF02720">
    <property type="entry name" value="DUF222"/>
    <property type="match status" value="1"/>
</dbReference>
<feature type="region of interest" description="Disordered" evidence="1">
    <location>
        <begin position="54"/>
        <end position="312"/>
    </location>
</feature>
<dbReference type="Proteomes" id="UP000269289">
    <property type="component" value="Unassembled WGS sequence"/>
</dbReference>
<reference evidence="3 4" key="1">
    <citation type="submission" date="2018-10" db="EMBL/GenBank/DDBJ databases">
        <title>Isolation, diversity and antifungal activity of actinobacteria from wheat.</title>
        <authorList>
            <person name="Han C."/>
        </authorList>
    </citation>
    <scope>NUCLEOTIDE SEQUENCE [LARGE SCALE GENOMIC DNA]</scope>
    <source>
        <strain evidence="3 4">NEAU-YY56</strain>
    </source>
</reference>
<accession>A0A3M2J5T0</accession>
<dbReference type="AlphaFoldDB" id="A0A3M2J5T0"/>
<feature type="compositionally biased region" description="Basic residues" evidence="1">
    <location>
        <begin position="64"/>
        <end position="75"/>
    </location>
</feature>
<feature type="compositionally biased region" description="Basic and acidic residues" evidence="1">
    <location>
        <begin position="76"/>
        <end position="90"/>
    </location>
</feature>
<keyword evidence="4" id="KW-1185">Reference proteome</keyword>
<evidence type="ECO:0000313" key="3">
    <source>
        <dbReference type="EMBL" id="RMI09462.1"/>
    </source>
</evidence>
<comment type="caution">
    <text evidence="3">The sequence shown here is derived from an EMBL/GenBank/DDBJ whole genome shotgun (WGS) entry which is preliminary data.</text>
</comment>
<feature type="region of interest" description="Disordered" evidence="1">
    <location>
        <begin position="763"/>
        <end position="801"/>
    </location>
</feature>
<evidence type="ECO:0000259" key="2">
    <source>
        <dbReference type="Pfam" id="PF02720"/>
    </source>
</evidence>
<sequence>MGPHHDRRHVVRDDVVQLPRDPGAFRLHRRALPDRLQRLQLGVAHRERRARLRQAVHHRADDRRRHHDQHQHHRAGRVDHQAPARQEHPQPLDAHVQPHHRHHRHPTDQHRGHPRARRCERRHDQRHHVEVRPQRTAVHQHRVDRRVPQGHQPEPRPRGRPSQGQGRRGAETRPEERLGRARVPEPQAPAQQHRRRPRGQHDRRHREVHGERPTGGAGHATSLRRGWVRVVSARRAVHRRRGCARSPGRAVRRRGDRARLPSVLDVTEDPEQQPTPRADAAADSASRGGPDDRRGAGGAQAERAGRIDGPGRAELTESELADRLATVPAGALLASILESLDLEALDSYDIVEVAAAADRAASWAHRVKVAAAAALHEHPDMRPRAPVVGGRGALEARQLTAATLAMRLQVPAREADALVREAQAYAGALADTGDALAEGAIDPPRARALVNRLWDQPVPVALAVESDVLPAAPGRTVTQLRRDVERSLARHDGIEAAARARVARERRCVSRPRQLVDGMAGLWVVLPAVQAVRVDRVLDAAARAARAAGDERTLDQLRADELTTLVTGEPDVLLDGAPAPGIEVAAAPVPDAGGSAPDDGGAARRPGRSPATVVHVTVALSTLIGEDDLPADLEGYGPVDAVQARALALGGVWRRLVTDPQSGAVLDVGRTRYRPPAALDEHVRIRDRYCSAPGCLVPSARSDLDHTVEFGEREDGGLTGTTSAENLGPACRLHHRLKTEGGFTLRQRVAGLFDWGTPSGHVFRTQPGADAPTLRLSRTGPSDPGSSSEGERPERGTVPPF</sequence>
<organism evidence="3 4">
    <name type="scientific">Cellulomonas triticagri</name>
    <dbReference type="NCBI Taxonomy" id="2483352"/>
    <lineage>
        <taxon>Bacteria</taxon>
        <taxon>Bacillati</taxon>
        <taxon>Actinomycetota</taxon>
        <taxon>Actinomycetes</taxon>
        <taxon>Micrococcales</taxon>
        <taxon>Cellulomonadaceae</taxon>
        <taxon>Cellulomonas</taxon>
    </lineage>
</organism>
<name>A0A3M2J5T0_9CELL</name>
<dbReference type="InterPro" id="IPR003870">
    <property type="entry name" value="DUF222"/>
</dbReference>
<feature type="compositionally biased region" description="Basic and acidic residues" evidence="1">
    <location>
        <begin position="303"/>
        <end position="312"/>
    </location>
</feature>
<feature type="compositionally biased region" description="Basic residues" evidence="1">
    <location>
        <begin position="192"/>
        <end position="207"/>
    </location>
</feature>
<dbReference type="EMBL" id="RFFI01000048">
    <property type="protein sequence ID" value="RMI09462.1"/>
    <property type="molecule type" value="Genomic_DNA"/>
</dbReference>
<feature type="compositionally biased region" description="Low complexity" evidence="1">
    <location>
        <begin position="224"/>
        <end position="234"/>
    </location>
</feature>
<proteinExistence type="predicted"/>
<feature type="compositionally biased region" description="Basic and acidic residues" evidence="1">
    <location>
        <begin position="121"/>
        <end position="133"/>
    </location>
</feature>
<feature type="domain" description="DUF222" evidence="2">
    <location>
        <begin position="398"/>
        <end position="687"/>
    </location>
</feature>
<feature type="compositionally biased region" description="Basic and acidic residues" evidence="1">
    <location>
        <begin position="168"/>
        <end position="183"/>
    </location>
</feature>
<protein>
    <submittedName>
        <fullName evidence="3">DUF222 domain-containing protein</fullName>
    </submittedName>
</protein>
<dbReference type="CDD" id="cd00085">
    <property type="entry name" value="HNHc"/>
    <property type="match status" value="1"/>
</dbReference>
<gene>
    <name evidence="3" type="ORF">EBM89_10135</name>
</gene>